<name>A0A0M6YG30_9RHOB</name>
<protein>
    <submittedName>
        <fullName evidence="2">Putative membrane protein</fullName>
    </submittedName>
</protein>
<evidence type="ECO:0000256" key="1">
    <source>
        <dbReference type="SAM" id="Phobius"/>
    </source>
</evidence>
<proteinExistence type="predicted"/>
<feature type="transmembrane region" description="Helical" evidence="1">
    <location>
        <begin position="70"/>
        <end position="90"/>
    </location>
</feature>
<dbReference type="EMBL" id="CXSU01000011">
    <property type="protein sequence ID" value="CTQ48894.1"/>
    <property type="molecule type" value="Genomic_DNA"/>
</dbReference>
<keyword evidence="3" id="KW-1185">Reference proteome</keyword>
<dbReference type="InterPro" id="IPR018687">
    <property type="entry name" value="DUF2177_membr"/>
</dbReference>
<feature type="transmembrane region" description="Helical" evidence="1">
    <location>
        <begin position="110"/>
        <end position="128"/>
    </location>
</feature>
<dbReference type="Pfam" id="PF09945">
    <property type="entry name" value="DUF2177"/>
    <property type="match status" value="1"/>
</dbReference>
<sequence>MQIIFLYAATLIVFAVLDAIMLTNVMKPLFEKHLGDMIRSPINFVPAAVFYLFYIAGILYLVSLPALRDGSVVSAAIGGAVLGAVAYGTYEFTSMSVMRDWSWQMVITDTTWGAVLTATSAAAGVWAVKTFG</sequence>
<evidence type="ECO:0000313" key="3">
    <source>
        <dbReference type="Proteomes" id="UP000049222"/>
    </source>
</evidence>
<dbReference type="AlphaFoldDB" id="A0A0M6YG30"/>
<keyword evidence="1" id="KW-1133">Transmembrane helix</keyword>
<organism evidence="2 3">
    <name type="scientific">Jannaschia donghaensis</name>
    <dbReference type="NCBI Taxonomy" id="420998"/>
    <lineage>
        <taxon>Bacteria</taxon>
        <taxon>Pseudomonadati</taxon>
        <taxon>Pseudomonadota</taxon>
        <taxon>Alphaproteobacteria</taxon>
        <taxon>Rhodobacterales</taxon>
        <taxon>Roseobacteraceae</taxon>
        <taxon>Jannaschia</taxon>
    </lineage>
</organism>
<keyword evidence="1" id="KW-0472">Membrane</keyword>
<dbReference type="STRING" id="420998.JDO7802_00902"/>
<feature type="transmembrane region" description="Helical" evidence="1">
    <location>
        <begin position="43"/>
        <end position="63"/>
    </location>
</feature>
<reference evidence="2 3" key="1">
    <citation type="submission" date="2015-07" db="EMBL/GenBank/DDBJ databases">
        <authorList>
            <person name="Noorani M."/>
        </authorList>
    </citation>
    <scope>NUCLEOTIDE SEQUENCE [LARGE SCALE GENOMIC DNA]</scope>
    <source>
        <strain evidence="2 3">CECT 7802</strain>
    </source>
</reference>
<evidence type="ECO:0000313" key="2">
    <source>
        <dbReference type="EMBL" id="CTQ48894.1"/>
    </source>
</evidence>
<gene>
    <name evidence="2" type="ORF">JDO7802_00902</name>
</gene>
<dbReference type="OrthoDB" id="166547at2"/>
<keyword evidence="1" id="KW-0812">Transmembrane</keyword>
<accession>A0A0M6YG30</accession>
<dbReference type="RefSeq" id="WP_055083089.1">
    <property type="nucleotide sequence ID" value="NZ_CXSU01000011.1"/>
</dbReference>
<dbReference type="Proteomes" id="UP000049222">
    <property type="component" value="Unassembled WGS sequence"/>
</dbReference>